<feature type="compositionally biased region" description="Low complexity" evidence="1">
    <location>
        <begin position="114"/>
        <end position="124"/>
    </location>
</feature>
<comment type="caution">
    <text evidence="2">The sequence shown here is derived from an EMBL/GenBank/DDBJ whole genome shotgun (WGS) entry which is preliminary data.</text>
</comment>
<feature type="region of interest" description="Disordered" evidence="1">
    <location>
        <begin position="109"/>
        <end position="148"/>
    </location>
</feature>
<evidence type="ECO:0000313" key="3">
    <source>
        <dbReference type="Proteomes" id="UP000269669"/>
    </source>
</evidence>
<dbReference type="OrthoDB" id="123551at2"/>
<name>A0A3R9NS46_9BACT</name>
<dbReference type="Proteomes" id="UP000269669">
    <property type="component" value="Unassembled WGS sequence"/>
</dbReference>
<evidence type="ECO:0000313" key="2">
    <source>
        <dbReference type="EMBL" id="RSL15613.1"/>
    </source>
</evidence>
<dbReference type="SUPFAM" id="SSF110296">
    <property type="entry name" value="Oligoxyloglucan reducing end-specific cellobiohydrolase"/>
    <property type="match status" value="1"/>
</dbReference>
<dbReference type="AlphaFoldDB" id="A0A3R9NS46"/>
<keyword evidence="3" id="KW-1185">Reference proteome</keyword>
<organism evidence="2 3">
    <name type="scientific">Edaphobacter aggregans</name>
    <dbReference type="NCBI Taxonomy" id="570835"/>
    <lineage>
        <taxon>Bacteria</taxon>
        <taxon>Pseudomonadati</taxon>
        <taxon>Acidobacteriota</taxon>
        <taxon>Terriglobia</taxon>
        <taxon>Terriglobales</taxon>
        <taxon>Acidobacteriaceae</taxon>
        <taxon>Edaphobacter</taxon>
    </lineage>
</organism>
<feature type="region of interest" description="Disordered" evidence="1">
    <location>
        <begin position="199"/>
        <end position="229"/>
    </location>
</feature>
<proteinExistence type="predicted"/>
<accession>A0A3R9NS46</accession>
<evidence type="ECO:0000256" key="1">
    <source>
        <dbReference type="SAM" id="MobiDB-lite"/>
    </source>
</evidence>
<dbReference type="EMBL" id="RSDW01000001">
    <property type="protein sequence ID" value="RSL15613.1"/>
    <property type="molecule type" value="Genomic_DNA"/>
</dbReference>
<dbReference type="RefSeq" id="WP_125484334.1">
    <property type="nucleotide sequence ID" value="NZ_RSDW01000001.1"/>
</dbReference>
<protein>
    <submittedName>
        <fullName evidence="2">Uncharacterized protein</fullName>
    </submittedName>
</protein>
<gene>
    <name evidence="2" type="ORF">EDE15_1104</name>
</gene>
<reference evidence="2 3" key="1">
    <citation type="submission" date="2018-12" db="EMBL/GenBank/DDBJ databases">
        <title>Sequencing of bacterial isolates from soil warming experiment in Harvard Forest, Massachusetts, USA.</title>
        <authorList>
            <person name="Deangelis K."/>
        </authorList>
    </citation>
    <scope>NUCLEOTIDE SEQUENCE [LARGE SCALE GENOMIC DNA]</scope>
    <source>
        <strain evidence="2 3">EB153</strain>
    </source>
</reference>
<sequence>MSTSLQPGQHPDADQLNSFVENALPLHEHQQTLAHLAICATCREIVYLSKLSDLGEFAASQASVKRKPWFSGWQLAWPAAAALACGVIFAVHLHNIRISNNKTVITTTAADPKTSPTLPSLTPLAVPQPSPPDKLKPTPARTPNSYPAGTPSAAAFGAVTEASTGSLNGPLQAQSAPVLSLQDHNTIFLPHTVPVSTTGSMHGSAFKSADQPGSAEKKATTGSLTSPIGGPILRADQVNADAVNHPPQKTVSPVELHSNQADLPTQRAFSQRYRTAAPVSSAPSTTAIAGTSQTVNVNGAMTTVDVTPSDQPLTENRLSPTLPSHLPVLSIVSKAQQMLALDTSGTLFFSKDFGVSWQPVPAQWTGRARKLRLTPPPSQAVAKDPNSSPTAHTGVVAGTIAQSQLSVFELTIDTGAIWTSTDGRSWKQK</sequence>